<dbReference type="Proteomes" id="UP000183794">
    <property type="component" value="Unassembled WGS sequence"/>
</dbReference>
<dbReference type="EMBL" id="FPLD01000129">
    <property type="protein sequence ID" value="SGZ16442.1"/>
    <property type="molecule type" value="Genomic_DNA"/>
</dbReference>
<sequence>MKTLPLSADLFITEYKLKSEQPAYGTKTKTNNGKRNPRSQNYQFYTGDVTLIASSKRAVRELAAFLDSLQGSVTPFMLQLPGQETLNPITGTPALLANYTSKTKDVVIAGFSGELVVGDKFTLLNDEKVYTLLNSGIAGDSFSISPSLRKQHNMSQLAFNPPFVVRLKDNKYTLDVENIGYLKIKLQFEEKL</sequence>
<name>A0A1L0AKS5_9GAMM</name>
<dbReference type="RefSeq" id="WP_075518462.1">
    <property type="nucleotide sequence ID" value="NZ_FPLD01000129.1"/>
</dbReference>
<evidence type="ECO:0000313" key="2">
    <source>
        <dbReference type="Proteomes" id="UP000183794"/>
    </source>
</evidence>
<dbReference type="AlphaFoldDB" id="A0A1L0AKS5"/>
<reference evidence="1 2" key="1">
    <citation type="submission" date="2016-11" db="EMBL/GenBank/DDBJ databases">
        <authorList>
            <person name="Jaros S."/>
            <person name="Januszkiewicz K."/>
            <person name="Wedrychowicz H."/>
        </authorList>
    </citation>
    <scope>NUCLEOTIDE SEQUENCE [LARGE SCALE GENOMIC DNA]</scope>
    <source>
        <strain evidence="1">NVI 5450</strain>
    </source>
</reference>
<accession>A0A1L0AKS5</accession>
<organism evidence="1 2">
    <name type="scientific">Moritella viscosa</name>
    <dbReference type="NCBI Taxonomy" id="80854"/>
    <lineage>
        <taxon>Bacteria</taxon>
        <taxon>Pseudomonadati</taxon>
        <taxon>Pseudomonadota</taxon>
        <taxon>Gammaproteobacteria</taxon>
        <taxon>Alteromonadales</taxon>
        <taxon>Moritellaceae</taxon>
        <taxon>Moritella</taxon>
    </lineage>
</organism>
<protein>
    <submittedName>
        <fullName evidence="1">Uncharacterized protein</fullName>
    </submittedName>
</protein>
<proteinExistence type="predicted"/>
<evidence type="ECO:0000313" key="1">
    <source>
        <dbReference type="EMBL" id="SGZ16442.1"/>
    </source>
</evidence>
<gene>
    <name evidence="1" type="ORF">NVI5450_4322</name>
</gene>